<sequence length="89" mass="9818">MILAPSRCGFIAVEKMTTEAATGWRECGRRARSLCGSNRTIRSGTGDQIGRLRSRRSEVTREALPKTLLGNGWRRDGGGLCGDPPWKRD</sequence>
<evidence type="ECO:0000313" key="2">
    <source>
        <dbReference type="Proteomes" id="UP001187192"/>
    </source>
</evidence>
<evidence type="ECO:0000313" key="1">
    <source>
        <dbReference type="EMBL" id="GMN50954.1"/>
    </source>
</evidence>
<proteinExistence type="predicted"/>
<keyword evidence="2" id="KW-1185">Reference proteome</keyword>
<protein>
    <submittedName>
        <fullName evidence="1">Uncharacterized protein</fullName>
    </submittedName>
</protein>
<name>A0AA88A7Y6_FICCA</name>
<reference evidence="1" key="1">
    <citation type="submission" date="2023-07" db="EMBL/GenBank/DDBJ databases">
        <title>draft genome sequence of fig (Ficus carica).</title>
        <authorList>
            <person name="Takahashi T."/>
            <person name="Nishimura K."/>
        </authorList>
    </citation>
    <scope>NUCLEOTIDE SEQUENCE</scope>
</reference>
<comment type="caution">
    <text evidence="1">The sequence shown here is derived from an EMBL/GenBank/DDBJ whole genome shotgun (WGS) entry which is preliminary data.</text>
</comment>
<accession>A0AA88A7Y6</accession>
<gene>
    <name evidence="1" type="ORF">TIFTF001_020139</name>
</gene>
<organism evidence="1 2">
    <name type="scientific">Ficus carica</name>
    <name type="common">Common fig</name>
    <dbReference type="NCBI Taxonomy" id="3494"/>
    <lineage>
        <taxon>Eukaryota</taxon>
        <taxon>Viridiplantae</taxon>
        <taxon>Streptophyta</taxon>
        <taxon>Embryophyta</taxon>
        <taxon>Tracheophyta</taxon>
        <taxon>Spermatophyta</taxon>
        <taxon>Magnoliopsida</taxon>
        <taxon>eudicotyledons</taxon>
        <taxon>Gunneridae</taxon>
        <taxon>Pentapetalae</taxon>
        <taxon>rosids</taxon>
        <taxon>fabids</taxon>
        <taxon>Rosales</taxon>
        <taxon>Moraceae</taxon>
        <taxon>Ficeae</taxon>
        <taxon>Ficus</taxon>
    </lineage>
</organism>
<dbReference type="Proteomes" id="UP001187192">
    <property type="component" value="Unassembled WGS sequence"/>
</dbReference>
<dbReference type="EMBL" id="BTGU01000035">
    <property type="protein sequence ID" value="GMN50954.1"/>
    <property type="molecule type" value="Genomic_DNA"/>
</dbReference>
<dbReference type="AlphaFoldDB" id="A0AA88A7Y6"/>